<organism evidence="5 6">
    <name type="scientific">Ancylobacter polymorphus</name>
    <dbReference type="NCBI Taxonomy" id="223390"/>
    <lineage>
        <taxon>Bacteria</taxon>
        <taxon>Pseudomonadati</taxon>
        <taxon>Pseudomonadota</taxon>
        <taxon>Alphaproteobacteria</taxon>
        <taxon>Hyphomicrobiales</taxon>
        <taxon>Xanthobacteraceae</taxon>
        <taxon>Ancylobacter</taxon>
    </lineage>
</organism>
<keyword evidence="3" id="KW-0804">Transcription</keyword>
<dbReference type="Gene3D" id="1.10.260.40">
    <property type="entry name" value="lambda repressor-like DNA-binding domains"/>
    <property type="match status" value="1"/>
</dbReference>
<dbReference type="PROSITE" id="PS50943">
    <property type="entry name" value="HTH_CROC1"/>
    <property type="match status" value="1"/>
</dbReference>
<dbReference type="EMBL" id="CP083239">
    <property type="protein sequence ID" value="UOK72990.1"/>
    <property type="molecule type" value="Genomic_DNA"/>
</dbReference>
<dbReference type="Pfam" id="PF01381">
    <property type="entry name" value="HTH_3"/>
    <property type="match status" value="1"/>
</dbReference>
<dbReference type="InterPro" id="IPR050807">
    <property type="entry name" value="TransReg_Diox_bact_type"/>
</dbReference>
<feature type="domain" description="HTH cro/C1-type" evidence="4">
    <location>
        <begin position="17"/>
        <end position="71"/>
    </location>
</feature>
<dbReference type="GO" id="GO:0003700">
    <property type="term" value="F:DNA-binding transcription factor activity"/>
    <property type="evidence" value="ECO:0007669"/>
    <property type="project" value="TreeGrafter"/>
</dbReference>
<dbReference type="CDD" id="cd00093">
    <property type="entry name" value="HTH_XRE"/>
    <property type="match status" value="1"/>
</dbReference>
<dbReference type="PANTHER" id="PTHR46797:SF23">
    <property type="entry name" value="HTH-TYPE TRANSCRIPTIONAL REGULATOR SUTR"/>
    <property type="match status" value="1"/>
</dbReference>
<accession>A0A9E7A1W0</accession>
<evidence type="ECO:0000256" key="2">
    <source>
        <dbReference type="ARBA" id="ARBA00023125"/>
    </source>
</evidence>
<dbReference type="SUPFAM" id="SSF47413">
    <property type="entry name" value="lambda repressor-like DNA-binding domains"/>
    <property type="match status" value="1"/>
</dbReference>
<sequence>MAKVRTNFKPPKPRHFIRQWRKHRGLTQEQLAEIVGVTHGAISQLERGETGYTQPMLEALAGAMHCEPADLIMRDPTQVGAPWSIWEALKPAEREKALDYMRFLQQQVDGPKGDKAA</sequence>
<dbReference type="InterPro" id="IPR001387">
    <property type="entry name" value="Cro/C1-type_HTH"/>
</dbReference>
<dbReference type="GO" id="GO:0005829">
    <property type="term" value="C:cytosol"/>
    <property type="evidence" value="ECO:0007669"/>
    <property type="project" value="TreeGrafter"/>
</dbReference>
<protein>
    <submittedName>
        <fullName evidence="5">Helix-turn-helix domain-containing protein</fullName>
    </submittedName>
</protein>
<proteinExistence type="predicted"/>
<evidence type="ECO:0000313" key="5">
    <source>
        <dbReference type="EMBL" id="UOK72990.1"/>
    </source>
</evidence>
<dbReference type="GO" id="GO:0003677">
    <property type="term" value="F:DNA binding"/>
    <property type="evidence" value="ECO:0007669"/>
    <property type="project" value="UniProtKB-KW"/>
</dbReference>
<evidence type="ECO:0000256" key="3">
    <source>
        <dbReference type="ARBA" id="ARBA00023163"/>
    </source>
</evidence>
<evidence type="ECO:0000259" key="4">
    <source>
        <dbReference type="PROSITE" id="PS50943"/>
    </source>
</evidence>
<evidence type="ECO:0000313" key="6">
    <source>
        <dbReference type="Proteomes" id="UP000831684"/>
    </source>
</evidence>
<dbReference type="AlphaFoldDB" id="A0A9E7A1W0"/>
<name>A0A9E7A1W0_9HYPH</name>
<dbReference type="KEGG" id="apol:K9D25_09970"/>
<dbReference type="InterPro" id="IPR010982">
    <property type="entry name" value="Lambda_DNA-bd_dom_sf"/>
</dbReference>
<keyword evidence="1" id="KW-0805">Transcription regulation</keyword>
<dbReference type="PANTHER" id="PTHR46797">
    <property type="entry name" value="HTH-TYPE TRANSCRIPTIONAL REGULATOR"/>
    <property type="match status" value="1"/>
</dbReference>
<dbReference type="RefSeq" id="WP_244450683.1">
    <property type="nucleotide sequence ID" value="NZ_CP083239.1"/>
</dbReference>
<gene>
    <name evidence="5" type="ORF">K9D25_09970</name>
</gene>
<keyword evidence="2" id="KW-0238">DNA-binding</keyword>
<reference evidence="5" key="1">
    <citation type="submission" date="2021-09" db="EMBL/GenBank/DDBJ databases">
        <title>Network and meta-omics reveal the key degrader and cooperation patterns in an efficient 1,4-dioxane-degrading microbial community.</title>
        <authorList>
            <person name="Dai C."/>
        </authorList>
    </citation>
    <scope>NUCLEOTIDE SEQUENCE</scope>
    <source>
        <strain evidence="5">ZM13</strain>
    </source>
</reference>
<evidence type="ECO:0000256" key="1">
    <source>
        <dbReference type="ARBA" id="ARBA00023015"/>
    </source>
</evidence>
<dbReference type="Proteomes" id="UP000831684">
    <property type="component" value="Chromosome"/>
</dbReference>
<dbReference type="SMART" id="SM00530">
    <property type="entry name" value="HTH_XRE"/>
    <property type="match status" value="1"/>
</dbReference>